<keyword evidence="3" id="KW-0547">Nucleotide-binding</keyword>
<dbReference type="RefSeq" id="WP_109969877.1">
    <property type="nucleotide sequence ID" value="NZ_QGMY01000016.1"/>
</dbReference>
<name>A0A2V2MXJ5_9EURY</name>
<dbReference type="InterPro" id="IPR002912">
    <property type="entry name" value="ACT_dom"/>
</dbReference>
<dbReference type="PANTHER" id="PTHR21499">
    <property type="entry name" value="ASPARTATE KINASE"/>
    <property type="match status" value="1"/>
</dbReference>
<dbReference type="InterPro" id="IPR001341">
    <property type="entry name" value="Asp_kinase"/>
</dbReference>
<gene>
    <name evidence="10" type="ORF">DK846_15335</name>
</gene>
<dbReference type="InterPro" id="IPR045865">
    <property type="entry name" value="ACT-like_dom_sf"/>
</dbReference>
<evidence type="ECO:0000256" key="3">
    <source>
        <dbReference type="ARBA" id="ARBA00022741"/>
    </source>
</evidence>
<dbReference type="Proteomes" id="UP000245657">
    <property type="component" value="Unassembled WGS sequence"/>
</dbReference>
<evidence type="ECO:0000313" key="10">
    <source>
        <dbReference type="EMBL" id="PWR70116.1"/>
    </source>
</evidence>
<comment type="catalytic activity">
    <reaction evidence="6 7">
        <text>L-aspartate + ATP = 4-phospho-L-aspartate + ADP</text>
        <dbReference type="Rhea" id="RHEA:23776"/>
        <dbReference type="ChEBI" id="CHEBI:29991"/>
        <dbReference type="ChEBI" id="CHEBI:30616"/>
        <dbReference type="ChEBI" id="CHEBI:57535"/>
        <dbReference type="ChEBI" id="CHEBI:456216"/>
        <dbReference type="EC" id="2.7.2.4"/>
    </reaction>
</comment>
<dbReference type="UniPathway" id="UPA00034">
    <property type="reaction ID" value="UER00015"/>
</dbReference>
<dbReference type="SUPFAM" id="SSF55021">
    <property type="entry name" value="ACT-like"/>
    <property type="match status" value="2"/>
</dbReference>
<evidence type="ECO:0000256" key="2">
    <source>
        <dbReference type="ARBA" id="ARBA00022679"/>
    </source>
</evidence>
<dbReference type="InterPro" id="IPR054352">
    <property type="entry name" value="ACT_Aspartokinase"/>
</dbReference>
<keyword evidence="2 7" id="KW-0808">Transferase</keyword>
<dbReference type="Pfam" id="PF00696">
    <property type="entry name" value="AA_kinase"/>
    <property type="match status" value="1"/>
</dbReference>
<comment type="pathway">
    <text evidence="8">Amino-acid biosynthesis; L-threonine biosynthesis; L-threonine from L-aspartate: step 1/5.</text>
</comment>
<dbReference type="PROSITE" id="PS00324">
    <property type="entry name" value="ASPARTOKINASE"/>
    <property type="match status" value="1"/>
</dbReference>
<comment type="similarity">
    <text evidence="1 7">Belongs to the aspartokinase family.</text>
</comment>
<dbReference type="UniPathway" id="UPA00050">
    <property type="reaction ID" value="UER00461"/>
</dbReference>
<dbReference type="GO" id="GO:0009090">
    <property type="term" value="P:homoserine biosynthetic process"/>
    <property type="evidence" value="ECO:0007669"/>
    <property type="project" value="TreeGrafter"/>
</dbReference>
<dbReference type="UniPathway" id="UPA00051">
    <property type="reaction ID" value="UER00462"/>
</dbReference>
<dbReference type="Pfam" id="PF22468">
    <property type="entry name" value="ACT_9"/>
    <property type="match status" value="2"/>
</dbReference>
<dbReference type="GO" id="GO:0005829">
    <property type="term" value="C:cytosol"/>
    <property type="evidence" value="ECO:0007669"/>
    <property type="project" value="TreeGrafter"/>
</dbReference>
<keyword evidence="5" id="KW-0067">ATP-binding</keyword>
<dbReference type="SUPFAM" id="SSF53633">
    <property type="entry name" value="Carbamate kinase-like"/>
    <property type="match status" value="1"/>
</dbReference>
<dbReference type="NCBIfam" id="TIGR00657">
    <property type="entry name" value="asp_kinases"/>
    <property type="match status" value="1"/>
</dbReference>
<dbReference type="EC" id="2.7.2.4" evidence="7"/>
<dbReference type="EMBL" id="QGMY01000016">
    <property type="protein sequence ID" value="PWR70116.1"/>
    <property type="molecule type" value="Genomic_DNA"/>
</dbReference>
<dbReference type="PANTHER" id="PTHR21499:SF59">
    <property type="entry name" value="ASPARTOKINASE"/>
    <property type="match status" value="1"/>
</dbReference>
<keyword evidence="8" id="KW-0028">Amino-acid biosynthesis</keyword>
<organism evidence="10 11">
    <name type="scientific">Methanospirillum lacunae</name>
    <dbReference type="NCBI Taxonomy" id="668570"/>
    <lineage>
        <taxon>Archaea</taxon>
        <taxon>Methanobacteriati</taxon>
        <taxon>Methanobacteriota</taxon>
        <taxon>Stenosarchaea group</taxon>
        <taxon>Methanomicrobia</taxon>
        <taxon>Methanomicrobiales</taxon>
        <taxon>Methanospirillaceae</taxon>
        <taxon>Methanospirillum</taxon>
    </lineage>
</organism>
<feature type="domain" description="ACT" evidence="9">
    <location>
        <begin position="323"/>
        <end position="403"/>
    </location>
</feature>
<dbReference type="InterPro" id="IPR001048">
    <property type="entry name" value="Asp/Glu/Uridylate_kinase"/>
</dbReference>
<keyword evidence="4 7" id="KW-0418">Kinase</keyword>
<dbReference type="GO" id="GO:0004072">
    <property type="term" value="F:aspartate kinase activity"/>
    <property type="evidence" value="ECO:0007669"/>
    <property type="project" value="UniProtKB-EC"/>
</dbReference>
<comment type="pathway">
    <text evidence="8">Amino-acid biosynthesis; L-lysine biosynthesis via DAP pathway; (S)-tetrahydrodipicolinate from L-aspartate: step 1/4.</text>
</comment>
<dbReference type="InterPro" id="IPR005260">
    <property type="entry name" value="Asp_kin_monofn"/>
</dbReference>
<dbReference type="GO" id="GO:0009088">
    <property type="term" value="P:threonine biosynthetic process"/>
    <property type="evidence" value="ECO:0007669"/>
    <property type="project" value="UniProtKB-UniPathway"/>
</dbReference>
<evidence type="ECO:0000313" key="11">
    <source>
        <dbReference type="Proteomes" id="UP000245657"/>
    </source>
</evidence>
<evidence type="ECO:0000256" key="7">
    <source>
        <dbReference type="RuleBase" id="RU003448"/>
    </source>
</evidence>
<proteinExistence type="inferred from homology"/>
<dbReference type="NCBIfam" id="NF004938">
    <property type="entry name" value="PRK06291.1"/>
    <property type="match status" value="1"/>
</dbReference>
<comment type="caution">
    <text evidence="10">The sequence shown here is derived from an EMBL/GenBank/DDBJ whole genome shotgun (WGS) entry which is preliminary data.</text>
</comment>
<dbReference type="PROSITE" id="PS51671">
    <property type="entry name" value="ACT"/>
    <property type="match status" value="1"/>
</dbReference>
<dbReference type="GO" id="GO:0009089">
    <property type="term" value="P:lysine biosynthetic process via diaminopimelate"/>
    <property type="evidence" value="ECO:0007669"/>
    <property type="project" value="UniProtKB-UniPathway"/>
</dbReference>
<dbReference type="GO" id="GO:0005524">
    <property type="term" value="F:ATP binding"/>
    <property type="evidence" value="ECO:0007669"/>
    <property type="project" value="UniProtKB-KW"/>
</dbReference>
<evidence type="ECO:0000256" key="6">
    <source>
        <dbReference type="ARBA" id="ARBA00047872"/>
    </source>
</evidence>
<evidence type="ECO:0000256" key="4">
    <source>
        <dbReference type="ARBA" id="ARBA00022777"/>
    </source>
</evidence>
<comment type="pathway">
    <text evidence="8">Amino-acid biosynthesis; L-methionine biosynthesis via de novo pathway; L-homoserine from L-aspartate: step 1/3.</text>
</comment>
<dbReference type="Gene3D" id="3.30.2130.10">
    <property type="entry name" value="VC0802-like"/>
    <property type="match status" value="1"/>
</dbReference>
<sequence length="467" mass="50557">MKLIMKFGGTSVQNADAVGKTMDIITSHLAKGDQMVVVVSAQRGVTDRIIETAEQMVSSRDTSAVNVLVDYLTSTHLTTLQAVAPDYYSETSEVIIRAINNLHDFLHAVFHLRELTPRSRDYVISFGERLNAPIISAALRQRGISSLALDGCEAGILTTGNHGDAIALPAGEARIRSRLDPLITTSVPVVMGFMGCTEKGVVTTLGRSGSDYTAAILGAALMVDEIWIWTDVDGIMTTDPRLVKDARVIPRISYIEVMELSYFGAKVMHSRSIEPAMQKNIPVWVKNTFNPSYPGTCIEKGERRETRVVKAITFIDKVAAITITGAQMIGRPGVAKHIFSILAENQINVMMISQGSSEANISLIIEEKQVQTAKDALQPLKERCVFREITANEDVCAVAVVGSGMAGMAGTAGRTFSALGKAGINAMMISQGSSEVNISFVVKQEDGPRAVMVLHEEFELSTKCEEC</sequence>
<dbReference type="CDD" id="cd04921">
    <property type="entry name" value="ACT_AKi-HSDH-ThrA-like_1"/>
    <property type="match status" value="1"/>
</dbReference>
<evidence type="ECO:0000259" key="9">
    <source>
        <dbReference type="PROSITE" id="PS51671"/>
    </source>
</evidence>
<accession>A0A2V2MXJ5</accession>
<keyword evidence="11" id="KW-1185">Reference proteome</keyword>
<evidence type="ECO:0000256" key="8">
    <source>
        <dbReference type="RuleBase" id="RU004249"/>
    </source>
</evidence>
<dbReference type="Gene3D" id="3.30.70.260">
    <property type="match status" value="1"/>
</dbReference>
<dbReference type="InterPro" id="IPR036393">
    <property type="entry name" value="AceGlu_kinase-like_sf"/>
</dbReference>
<protein>
    <recommendedName>
        <fullName evidence="7">Aspartokinase</fullName>
        <ecNumber evidence="7">2.7.2.4</ecNumber>
    </recommendedName>
</protein>
<evidence type="ECO:0000256" key="1">
    <source>
        <dbReference type="ARBA" id="ARBA00010122"/>
    </source>
</evidence>
<dbReference type="FunFam" id="3.30.2130.10:FF:000001">
    <property type="entry name" value="Bifunctional aspartokinase/homoserine dehydrogenase"/>
    <property type="match status" value="1"/>
</dbReference>
<dbReference type="Gene3D" id="3.40.1160.10">
    <property type="entry name" value="Acetylglutamate kinase-like"/>
    <property type="match status" value="1"/>
</dbReference>
<dbReference type="InterPro" id="IPR018042">
    <property type="entry name" value="Aspartate_kinase_CS"/>
</dbReference>
<dbReference type="PIRSF" id="PIRSF000726">
    <property type="entry name" value="Asp_kin"/>
    <property type="match status" value="1"/>
</dbReference>
<reference evidence="10 11" key="1">
    <citation type="submission" date="2018-05" db="EMBL/GenBank/DDBJ databases">
        <title>Draft genome of Methanospirillum lacunae Ki8-1.</title>
        <authorList>
            <person name="Dueholm M.S."/>
            <person name="Nielsen P.H."/>
            <person name="Bakmann L.F."/>
            <person name="Otzen D.E."/>
        </authorList>
    </citation>
    <scope>NUCLEOTIDE SEQUENCE [LARGE SCALE GENOMIC DNA]</scope>
    <source>
        <strain evidence="10 11">Ki8-1</strain>
    </source>
</reference>
<dbReference type="AlphaFoldDB" id="A0A2V2MXJ5"/>
<evidence type="ECO:0000256" key="5">
    <source>
        <dbReference type="ARBA" id="ARBA00022840"/>
    </source>
</evidence>
<dbReference type="CDD" id="cd04924">
    <property type="entry name" value="ACT_AK-Arch_2"/>
    <property type="match status" value="1"/>
</dbReference>
<dbReference type="NCBIfam" id="TIGR00656">
    <property type="entry name" value="asp_kin_monofn"/>
    <property type="match status" value="1"/>
</dbReference>